<sequence length="249" mass="28209">MLTKIENTIKYGKQHGGFGIQILYPGLIRPELDDTGFSTIGRIDHARITPGTLIPMHPHRNDEIITYLRSGKVKHLDSEKHTDTISNRRLMVMNAGVNFYHEEKVLEEGGVLEGLQIFIRPETAGLVPQVQFYQLPETYSDNHWRKMAGKGDDYPLQIRSNTWLMDLRLEKDAEITLPEAPSENAVFLFYVFNGKISVNETMALVTGESVLVEMENPTFRATETTDIVLFITQTNAVHFDGGMYSGNLH</sequence>
<feature type="domain" description="Pirin N-terminal" evidence="3">
    <location>
        <begin position="51"/>
        <end position="119"/>
    </location>
</feature>
<dbReference type="AlphaFoldDB" id="A0A7K0FW86"/>
<dbReference type="SUPFAM" id="SSF51182">
    <property type="entry name" value="RmlC-like cupins"/>
    <property type="match status" value="1"/>
</dbReference>
<accession>A0A7K0FW86</accession>
<proteinExistence type="inferred from homology"/>
<dbReference type="InterPro" id="IPR011051">
    <property type="entry name" value="RmlC_Cupin_sf"/>
</dbReference>
<evidence type="ECO:0000256" key="1">
    <source>
        <dbReference type="ARBA" id="ARBA00008416"/>
    </source>
</evidence>
<name>A0A7K0FW86_9SPHI</name>
<dbReference type="InterPro" id="IPR003829">
    <property type="entry name" value="Pirin_N_dom"/>
</dbReference>
<reference evidence="5 6" key="1">
    <citation type="submission" date="2019-11" db="EMBL/GenBank/DDBJ databases">
        <title>Pedobacter petrophilus genome.</title>
        <authorList>
            <person name="Feldbauer M.J."/>
            <person name="Newman J.D."/>
        </authorList>
    </citation>
    <scope>NUCLEOTIDE SEQUENCE [LARGE SCALE GENOMIC DNA]</scope>
    <source>
        <strain evidence="5 6">LMG 29686</strain>
    </source>
</reference>
<dbReference type="PANTHER" id="PTHR43212">
    <property type="entry name" value="QUERCETIN 2,3-DIOXYGENASE"/>
    <property type="match status" value="1"/>
</dbReference>
<dbReference type="InterPro" id="IPR014710">
    <property type="entry name" value="RmlC-like_jellyroll"/>
</dbReference>
<dbReference type="Pfam" id="PF02678">
    <property type="entry name" value="Pirin"/>
    <property type="match status" value="1"/>
</dbReference>
<evidence type="ECO:0000313" key="6">
    <source>
        <dbReference type="Proteomes" id="UP000487757"/>
    </source>
</evidence>
<keyword evidence="6" id="KW-1185">Reference proteome</keyword>
<evidence type="ECO:0000259" key="4">
    <source>
        <dbReference type="Pfam" id="PF17954"/>
    </source>
</evidence>
<dbReference type="Pfam" id="PF17954">
    <property type="entry name" value="Pirin_C_2"/>
    <property type="match status" value="1"/>
</dbReference>
<evidence type="ECO:0000256" key="2">
    <source>
        <dbReference type="RuleBase" id="RU003457"/>
    </source>
</evidence>
<organism evidence="5 6">
    <name type="scientific">Pedobacter petrophilus</name>
    <dbReference type="NCBI Taxonomy" id="1908241"/>
    <lineage>
        <taxon>Bacteria</taxon>
        <taxon>Pseudomonadati</taxon>
        <taxon>Bacteroidota</taxon>
        <taxon>Sphingobacteriia</taxon>
        <taxon>Sphingobacteriales</taxon>
        <taxon>Sphingobacteriaceae</taxon>
        <taxon>Pedobacter</taxon>
    </lineage>
</organism>
<comment type="caution">
    <text evidence="5">The sequence shown here is derived from an EMBL/GenBank/DDBJ whole genome shotgun (WGS) entry which is preliminary data.</text>
</comment>
<gene>
    <name evidence="5" type="ORF">GJU39_06755</name>
</gene>
<evidence type="ECO:0000313" key="5">
    <source>
        <dbReference type="EMBL" id="MRX75785.1"/>
    </source>
</evidence>
<dbReference type="Gene3D" id="2.60.120.10">
    <property type="entry name" value="Jelly Rolls"/>
    <property type="match status" value="2"/>
</dbReference>
<dbReference type="InterPro" id="IPR012093">
    <property type="entry name" value="Pirin"/>
</dbReference>
<protein>
    <submittedName>
        <fullName evidence="5">Pimeloyl-CoA dehydrogenase</fullName>
    </submittedName>
</protein>
<dbReference type="OrthoDB" id="9780903at2"/>
<dbReference type="EMBL" id="WKKH01000007">
    <property type="protein sequence ID" value="MRX75785.1"/>
    <property type="molecule type" value="Genomic_DNA"/>
</dbReference>
<dbReference type="InterPro" id="IPR041602">
    <property type="entry name" value="Quercetinase_C"/>
</dbReference>
<dbReference type="PANTHER" id="PTHR43212:SF3">
    <property type="entry name" value="QUERCETIN 2,3-DIOXYGENASE"/>
    <property type="match status" value="1"/>
</dbReference>
<dbReference type="RefSeq" id="WP_154279939.1">
    <property type="nucleotide sequence ID" value="NZ_JBHUJQ010000001.1"/>
</dbReference>
<comment type="similarity">
    <text evidence="1 2">Belongs to the pirin family.</text>
</comment>
<feature type="domain" description="Quercetin 2,3-dioxygenase C-terminal cupin" evidence="4">
    <location>
        <begin position="150"/>
        <end position="230"/>
    </location>
</feature>
<dbReference type="Proteomes" id="UP000487757">
    <property type="component" value="Unassembled WGS sequence"/>
</dbReference>
<evidence type="ECO:0000259" key="3">
    <source>
        <dbReference type="Pfam" id="PF02678"/>
    </source>
</evidence>